<accession>A0A9D5Q5K7</accession>
<dbReference type="AlphaFoldDB" id="A0A9D5Q5K7"/>
<organism evidence="1 2">
    <name type="scientific">candidate division KSB3 bacterium</name>
    <dbReference type="NCBI Taxonomy" id="2044937"/>
    <lineage>
        <taxon>Bacteria</taxon>
        <taxon>candidate division KSB3</taxon>
    </lineage>
</organism>
<dbReference type="PANTHER" id="PTHR43649">
    <property type="entry name" value="ARABINOSE-BINDING PROTEIN-RELATED"/>
    <property type="match status" value="1"/>
</dbReference>
<name>A0A9D5Q5K7_9BACT</name>
<dbReference type="Gene3D" id="3.40.190.10">
    <property type="entry name" value="Periplasmic binding protein-like II"/>
    <property type="match status" value="2"/>
</dbReference>
<evidence type="ECO:0000313" key="1">
    <source>
        <dbReference type="EMBL" id="MBD3324929.1"/>
    </source>
</evidence>
<dbReference type="PANTHER" id="PTHR43649:SF14">
    <property type="entry name" value="BLR3389 PROTEIN"/>
    <property type="match status" value="1"/>
</dbReference>
<comment type="caution">
    <text evidence="1">The sequence shown here is derived from an EMBL/GenBank/DDBJ whole genome shotgun (WGS) entry which is preliminary data.</text>
</comment>
<dbReference type="InterPro" id="IPR006059">
    <property type="entry name" value="SBP"/>
</dbReference>
<sequence>MKGGDEAGSNRSLTKTRRKFMVKTFSSAMEGRYMKRWGIIVTVMMIAAAFALGHAMNAEAVEEMKFFHDNPEWQQIFEGLGELSAEEVEIKAVPTEFDTQVYKSRIKVDLTTKRAPAVFKWWFGYRAQELLAADLVADLSDVWDEVEENYPAGIREALTQDGMAYGFPLHVSYWVWYYNKPLYEAHGMELPTTWEEFMEHLEYFKEQGVSGIGNTIGQSRWTSFIVFQELLYRIDAEFYTQLMNGEAHWTDAKAVQAMELWKEMLDKGFFAPMDATYVNDLPRMMKDGTLAFAPFGDWYGGILQQQGLVSGEDFGVFIPPAITPAGEHAIILEISPLMTGKNSPEVDLAKAWFKWYSTSEEAAKYHWDTLKANPTTHVPMDVIAQDDPARVEELQLLDAYPQKLIRLWEATPVEIVEQAVDAFNTMLVEPDRYMELLESIEAMAKDTWPNYGVEY</sequence>
<dbReference type="InterPro" id="IPR050490">
    <property type="entry name" value="Bact_solute-bd_prot1"/>
</dbReference>
<evidence type="ECO:0000313" key="2">
    <source>
        <dbReference type="Proteomes" id="UP000649604"/>
    </source>
</evidence>
<dbReference type="Proteomes" id="UP000649604">
    <property type="component" value="Unassembled WGS sequence"/>
</dbReference>
<dbReference type="SUPFAM" id="SSF53850">
    <property type="entry name" value="Periplasmic binding protein-like II"/>
    <property type="match status" value="1"/>
</dbReference>
<reference evidence="1" key="1">
    <citation type="submission" date="2019-11" db="EMBL/GenBank/DDBJ databases">
        <title>Microbial mats filling the niche in hypersaline microbial mats.</title>
        <authorList>
            <person name="Wong H.L."/>
            <person name="Macleod F.I."/>
            <person name="White R.A. III"/>
            <person name="Burns B.P."/>
        </authorList>
    </citation>
    <scope>NUCLEOTIDE SEQUENCE</scope>
    <source>
        <strain evidence="1">Rbin_158</strain>
    </source>
</reference>
<gene>
    <name evidence="1" type="ORF">GF339_10115</name>
</gene>
<dbReference type="Pfam" id="PF01547">
    <property type="entry name" value="SBP_bac_1"/>
    <property type="match status" value="1"/>
</dbReference>
<dbReference type="EMBL" id="WJJP01000320">
    <property type="protein sequence ID" value="MBD3324929.1"/>
    <property type="molecule type" value="Genomic_DNA"/>
</dbReference>
<protein>
    <submittedName>
        <fullName evidence="1">Extracellular solute-binding protein</fullName>
    </submittedName>
</protein>
<proteinExistence type="predicted"/>